<comment type="caution">
    <text evidence="2">The sequence shown here is derived from an EMBL/GenBank/DDBJ whole genome shotgun (WGS) entry which is preliminary data.</text>
</comment>
<dbReference type="EMBL" id="MU001495">
    <property type="protein sequence ID" value="KAF2449051.1"/>
    <property type="molecule type" value="Genomic_DNA"/>
</dbReference>
<evidence type="ECO:0000313" key="3">
    <source>
        <dbReference type="Proteomes" id="UP000799764"/>
    </source>
</evidence>
<evidence type="ECO:0000313" key="2">
    <source>
        <dbReference type="EMBL" id="KAF2449051.1"/>
    </source>
</evidence>
<proteinExistence type="predicted"/>
<feature type="region of interest" description="Disordered" evidence="1">
    <location>
        <begin position="128"/>
        <end position="172"/>
    </location>
</feature>
<reference evidence="2" key="1">
    <citation type="journal article" date="2020" name="Stud. Mycol.">
        <title>101 Dothideomycetes genomes: a test case for predicting lifestyles and emergence of pathogens.</title>
        <authorList>
            <person name="Haridas S."/>
            <person name="Albert R."/>
            <person name="Binder M."/>
            <person name="Bloem J."/>
            <person name="Labutti K."/>
            <person name="Salamov A."/>
            <person name="Andreopoulos B."/>
            <person name="Baker S."/>
            <person name="Barry K."/>
            <person name="Bills G."/>
            <person name="Bluhm B."/>
            <person name="Cannon C."/>
            <person name="Castanera R."/>
            <person name="Culley D."/>
            <person name="Daum C."/>
            <person name="Ezra D."/>
            <person name="Gonzalez J."/>
            <person name="Henrissat B."/>
            <person name="Kuo A."/>
            <person name="Liang C."/>
            <person name="Lipzen A."/>
            <person name="Lutzoni F."/>
            <person name="Magnuson J."/>
            <person name="Mondo S."/>
            <person name="Nolan M."/>
            <person name="Ohm R."/>
            <person name="Pangilinan J."/>
            <person name="Park H.-J."/>
            <person name="Ramirez L."/>
            <person name="Alfaro M."/>
            <person name="Sun H."/>
            <person name="Tritt A."/>
            <person name="Yoshinaga Y."/>
            <person name="Zwiers L.-H."/>
            <person name="Turgeon B."/>
            <person name="Goodwin S."/>
            <person name="Spatafora J."/>
            <person name="Crous P."/>
            <person name="Grigoriev I."/>
        </authorList>
    </citation>
    <scope>NUCLEOTIDE SEQUENCE</scope>
    <source>
        <strain evidence="2">CBS 690.94</strain>
    </source>
</reference>
<gene>
    <name evidence="2" type="ORF">P171DRAFT_441317</name>
</gene>
<feature type="compositionally biased region" description="Polar residues" evidence="1">
    <location>
        <begin position="128"/>
        <end position="152"/>
    </location>
</feature>
<dbReference type="AlphaFoldDB" id="A0A9P4PUI5"/>
<dbReference type="Proteomes" id="UP000799764">
    <property type="component" value="Unassembled WGS sequence"/>
</dbReference>
<name>A0A9P4PUI5_9PLEO</name>
<accession>A0A9P4PUI5</accession>
<sequence>MEELFSKPDLLRHCLVCVYQVSAAMIMRELRLTTGFLGEPFKPVNGAVDRCATRILEDVWVIKATGVWVRRAVHHGKGFTRQVDRDERETAAPPRFIYYVCDSSLCSMVVEDNLHRSSVEMVEATIIPESSSRAPSQRAPTGASLLSSTTPGSPHVTKTPCLGPEPMQKRTS</sequence>
<protein>
    <submittedName>
        <fullName evidence="2">Uncharacterized protein</fullName>
    </submittedName>
</protein>
<evidence type="ECO:0000256" key="1">
    <source>
        <dbReference type="SAM" id="MobiDB-lite"/>
    </source>
</evidence>
<organism evidence="2 3">
    <name type="scientific">Karstenula rhodostoma CBS 690.94</name>
    <dbReference type="NCBI Taxonomy" id="1392251"/>
    <lineage>
        <taxon>Eukaryota</taxon>
        <taxon>Fungi</taxon>
        <taxon>Dikarya</taxon>
        <taxon>Ascomycota</taxon>
        <taxon>Pezizomycotina</taxon>
        <taxon>Dothideomycetes</taxon>
        <taxon>Pleosporomycetidae</taxon>
        <taxon>Pleosporales</taxon>
        <taxon>Massarineae</taxon>
        <taxon>Didymosphaeriaceae</taxon>
        <taxon>Karstenula</taxon>
    </lineage>
</organism>
<keyword evidence="3" id="KW-1185">Reference proteome</keyword>